<dbReference type="PROSITE" id="PS51352">
    <property type="entry name" value="THIOREDOXIN_2"/>
    <property type="match status" value="1"/>
</dbReference>
<proteinExistence type="predicted"/>
<keyword evidence="4" id="KW-0676">Redox-active center</keyword>
<evidence type="ECO:0000313" key="6">
    <source>
        <dbReference type="EMBL" id="MPM29450.1"/>
    </source>
</evidence>
<name>A0A644YM10_9ZZZZ</name>
<feature type="domain" description="Thioredoxin" evidence="5">
    <location>
        <begin position="20"/>
        <end position="162"/>
    </location>
</feature>
<dbReference type="PANTHER" id="PTHR45663">
    <property type="entry name" value="GEO12009P1"/>
    <property type="match status" value="1"/>
</dbReference>
<dbReference type="AlphaFoldDB" id="A0A644YM10"/>
<evidence type="ECO:0000256" key="2">
    <source>
        <dbReference type="ARBA" id="ARBA00022982"/>
    </source>
</evidence>
<comment type="caution">
    <text evidence="6">The sequence shown here is derived from an EMBL/GenBank/DDBJ whole genome shotgun (WGS) entry which is preliminary data.</text>
</comment>
<dbReference type="InterPro" id="IPR017937">
    <property type="entry name" value="Thioredoxin_CS"/>
</dbReference>
<accession>A0A644YM10</accession>
<gene>
    <name evidence="6" type="primary">resA_70</name>
    <name evidence="6" type="ORF">SDC9_75990</name>
</gene>
<sequence>MRKGLLLIALTAFAVISCGAKNGNESANAAEEQTTSKQSEAKKATKTIHLTRAEFLKRVINYEANSKEWKYLGDKPAIIDFYATWCGPCKRIAPILDELAAEYEGKIYIYKIDTDKERELSTDFGIQSIPTIFFVPKKGDPKVAQGAMSKEELKKIIDSFLLEKK</sequence>
<evidence type="ECO:0000256" key="3">
    <source>
        <dbReference type="ARBA" id="ARBA00023157"/>
    </source>
</evidence>
<dbReference type="InterPro" id="IPR013766">
    <property type="entry name" value="Thioredoxin_domain"/>
</dbReference>
<evidence type="ECO:0000259" key="5">
    <source>
        <dbReference type="PROSITE" id="PS51352"/>
    </source>
</evidence>
<reference evidence="6" key="1">
    <citation type="submission" date="2019-08" db="EMBL/GenBank/DDBJ databases">
        <authorList>
            <person name="Kucharzyk K."/>
            <person name="Murdoch R.W."/>
            <person name="Higgins S."/>
            <person name="Loffler F."/>
        </authorList>
    </citation>
    <scope>NUCLEOTIDE SEQUENCE</scope>
</reference>
<dbReference type="GO" id="GO:0015035">
    <property type="term" value="F:protein-disulfide reductase activity"/>
    <property type="evidence" value="ECO:0007669"/>
    <property type="project" value="InterPro"/>
</dbReference>
<dbReference type="GO" id="GO:0045454">
    <property type="term" value="P:cell redox homeostasis"/>
    <property type="evidence" value="ECO:0007669"/>
    <property type="project" value="TreeGrafter"/>
</dbReference>
<dbReference type="Pfam" id="PF00085">
    <property type="entry name" value="Thioredoxin"/>
    <property type="match status" value="1"/>
</dbReference>
<keyword evidence="1" id="KW-0813">Transport</keyword>
<dbReference type="PROSITE" id="PS00194">
    <property type="entry name" value="THIOREDOXIN_1"/>
    <property type="match status" value="1"/>
</dbReference>
<dbReference type="NCBIfam" id="TIGR01068">
    <property type="entry name" value="thioredoxin"/>
    <property type="match status" value="1"/>
</dbReference>
<dbReference type="InterPro" id="IPR036249">
    <property type="entry name" value="Thioredoxin-like_sf"/>
</dbReference>
<dbReference type="PANTHER" id="PTHR45663:SF11">
    <property type="entry name" value="GEO12009P1"/>
    <property type="match status" value="1"/>
</dbReference>
<evidence type="ECO:0000256" key="1">
    <source>
        <dbReference type="ARBA" id="ARBA00022448"/>
    </source>
</evidence>
<dbReference type="PRINTS" id="PR00421">
    <property type="entry name" value="THIOREDOXIN"/>
</dbReference>
<organism evidence="6">
    <name type="scientific">bioreactor metagenome</name>
    <dbReference type="NCBI Taxonomy" id="1076179"/>
    <lineage>
        <taxon>unclassified sequences</taxon>
        <taxon>metagenomes</taxon>
        <taxon>ecological metagenomes</taxon>
    </lineage>
</organism>
<dbReference type="SUPFAM" id="SSF52833">
    <property type="entry name" value="Thioredoxin-like"/>
    <property type="match status" value="1"/>
</dbReference>
<dbReference type="Gene3D" id="3.40.30.10">
    <property type="entry name" value="Glutaredoxin"/>
    <property type="match status" value="1"/>
</dbReference>
<keyword evidence="3" id="KW-1015">Disulfide bond</keyword>
<dbReference type="FunFam" id="3.40.30.10:FF:000229">
    <property type="entry name" value="Thioredoxin (TRX)"/>
    <property type="match status" value="1"/>
</dbReference>
<protein>
    <submittedName>
        <fullName evidence="6">Thiol-disulfide oxidoreductase ResA</fullName>
    </submittedName>
</protein>
<evidence type="ECO:0000256" key="4">
    <source>
        <dbReference type="ARBA" id="ARBA00023284"/>
    </source>
</evidence>
<dbReference type="GO" id="GO:0005829">
    <property type="term" value="C:cytosol"/>
    <property type="evidence" value="ECO:0007669"/>
    <property type="project" value="TreeGrafter"/>
</dbReference>
<keyword evidence="2" id="KW-0249">Electron transport</keyword>
<dbReference type="EMBL" id="VSSQ01005513">
    <property type="protein sequence ID" value="MPM29450.1"/>
    <property type="molecule type" value="Genomic_DNA"/>
</dbReference>
<dbReference type="PROSITE" id="PS51257">
    <property type="entry name" value="PROKAR_LIPOPROTEIN"/>
    <property type="match status" value="1"/>
</dbReference>
<dbReference type="CDD" id="cd02947">
    <property type="entry name" value="TRX_family"/>
    <property type="match status" value="1"/>
</dbReference>
<dbReference type="InterPro" id="IPR005746">
    <property type="entry name" value="Thioredoxin"/>
</dbReference>